<reference evidence="1 2" key="1">
    <citation type="submission" date="2005-10" db="EMBL/GenBank/DDBJ databases">
        <title>Complete sequence of Geobacter metallireducens GS-15.</title>
        <authorList>
            <consortium name="US DOE Joint Genome Institute"/>
            <person name="Copeland A."/>
            <person name="Lucas S."/>
            <person name="Lapidus A."/>
            <person name="Barry K."/>
            <person name="Detter J.C."/>
            <person name="Glavina T."/>
            <person name="Hammon N."/>
            <person name="Israni S."/>
            <person name="Pitluck S."/>
            <person name="Di Bartolo G."/>
            <person name="Chain P."/>
            <person name="Schmutz J."/>
            <person name="Larimer F."/>
            <person name="Land M."/>
            <person name="Kyrpides N."/>
            <person name="Ivanova N."/>
            <person name="Richardson P."/>
        </authorList>
    </citation>
    <scope>NUCLEOTIDE SEQUENCE [LARGE SCALE GENOMIC DNA]</scope>
    <source>
        <strain evidence="2">ATCC 53774 / DSM 7210 / GS-15</strain>
    </source>
</reference>
<reference evidence="1 2" key="2">
    <citation type="journal article" date="2009" name="BMC Microbiol.">
        <title>The genome sequence of Geobacter metallireducens: features of metabolism, physiology and regulation common and dissimilar to Geobacter sulfurreducens.</title>
        <authorList>
            <person name="Aklujkar M."/>
            <person name="Krushkal J."/>
            <person name="DiBartolo G."/>
            <person name="Lapidus A."/>
            <person name="Land M.L."/>
            <person name="Lovley D.R."/>
        </authorList>
    </citation>
    <scope>NUCLEOTIDE SEQUENCE [LARGE SCALE GENOMIC DNA]</scope>
    <source>
        <strain evidence="2">ATCC 53774 / DSM 7210 / GS-15</strain>
    </source>
</reference>
<proteinExistence type="predicted"/>
<dbReference type="Proteomes" id="UP000007073">
    <property type="component" value="Chromosome"/>
</dbReference>
<gene>
    <name evidence="1" type="ordered locus">Gmet_2343</name>
</gene>
<dbReference type="AlphaFoldDB" id="Q39T56"/>
<dbReference type="EMBL" id="CP000148">
    <property type="protein sequence ID" value="ABB32568.1"/>
    <property type="molecule type" value="Genomic_DNA"/>
</dbReference>
<dbReference type="Gene3D" id="3.40.50.11350">
    <property type="match status" value="1"/>
</dbReference>
<evidence type="ECO:0000313" key="2">
    <source>
        <dbReference type="Proteomes" id="UP000007073"/>
    </source>
</evidence>
<dbReference type="STRING" id="269799.Gmet_2343"/>
<protein>
    <recommendedName>
        <fullName evidence="3">Glycosyltransferase</fullName>
    </recommendedName>
</protein>
<dbReference type="KEGG" id="gme:Gmet_2343"/>
<sequence>MPKLYINEFVGISNRLETLPLAFAIRQAYGHDIILDWHELDSFSVEGTRRGKVRALTKLGAVRVRNCDEEMFGRLAGRKIILRSLDGPSELLDPIYLDVARKVRLNPSLATQIRSFFGRTSGRPVVGVHIRHGDFQVVDPDRYENTATEWPAVPLWWYERAMAAIQARQKDTVFFLAGTGDPDTYTELHRNFDVATLDVVSHYDYKGPDHDSRVNPVADLFALACCPLMLATPISGYSHWAANALGGPTDCIVPLPGATRDEPFMGVLRIYGSRLPRWRAAGRTGSDVVPIDQRLEGVDLGRGADTGWL</sequence>
<dbReference type="eggNOG" id="ENOG5032IIJ">
    <property type="taxonomic scope" value="Bacteria"/>
</dbReference>
<evidence type="ECO:0000313" key="1">
    <source>
        <dbReference type="EMBL" id="ABB32568.1"/>
    </source>
</evidence>
<keyword evidence="2" id="KW-1185">Reference proteome</keyword>
<evidence type="ECO:0008006" key="3">
    <source>
        <dbReference type="Google" id="ProtNLM"/>
    </source>
</evidence>
<dbReference type="HOGENOM" id="CLU_896471_0_0_7"/>
<dbReference type="RefSeq" id="WP_004513277.1">
    <property type="nucleotide sequence ID" value="NC_007517.1"/>
</dbReference>
<accession>Q39T56</accession>
<organism evidence="1 2">
    <name type="scientific">Geobacter metallireducens (strain ATCC 53774 / DSM 7210 / GS-15)</name>
    <dbReference type="NCBI Taxonomy" id="269799"/>
    <lineage>
        <taxon>Bacteria</taxon>
        <taxon>Pseudomonadati</taxon>
        <taxon>Thermodesulfobacteriota</taxon>
        <taxon>Desulfuromonadia</taxon>
        <taxon>Geobacterales</taxon>
        <taxon>Geobacteraceae</taxon>
        <taxon>Geobacter</taxon>
    </lineage>
</organism>
<name>Q39T56_GEOMG</name>